<dbReference type="RefSeq" id="WP_196936139.1">
    <property type="nucleotide sequence ID" value="NZ_MU158698.1"/>
</dbReference>
<dbReference type="InterPro" id="IPR001036">
    <property type="entry name" value="Acrflvin-R"/>
</dbReference>
<gene>
    <name evidence="10" type="ORF">C4F49_13035</name>
</gene>
<feature type="transmembrane region" description="Helical" evidence="9">
    <location>
        <begin position="979"/>
        <end position="998"/>
    </location>
</feature>
<evidence type="ECO:0000256" key="9">
    <source>
        <dbReference type="SAM" id="Phobius"/>
    </source>
</evidence>
<keyword evidence="6 9" id="KW-0812">Transmembrane</keyword>
<evidence type="ECO:0000256" key="2">
    <source>
        <dbReference type="ARBA" id="ARBA00010942"/>
    </source>
</evidence>
<dbReference type="SUPFAM" id="SSF82866">
    <property type="entry name" value="Multidrug efflux transporter AcrB transmembrane domain"/>
    <property type="match status" value="2"/>
</dbReference>
<dbReference type="GO" id="GO:0009636">
    <property type="term" value="P:response to toxic substance"/>
    <property type="evidence" value="ECO:0007669"/>
    <property type="project" value="UniProtKB-ARBA"/>
</dbReference>
<feature type="transmembrane region" description="Helical" evidence="9">
    <location>
        <begin position="1010"/>
        <end position="1036"/>
    </location>
</feature>
<dbReference type="AlphaFoldDB" id="A0A928UXQ0"/>
<dbReference type="PANTHER" id="PTHR32063">
    <property type="match status" value="1"/>
</dbReference>
<organism evidence="10 11">
    <name type="scientific">Sphingobacterium hungaricum</name>
    <dbReference type="NCBI Taxonomy" id="2082723"/>
    <lineage>
        <taxon>Bacteria</taxon>
        <taxon>Pseudomonadati</taxon>
        <taxon>Bacteroidota</taxon>
        <taxon>Sphingobacteriia</taxon>
        <taxon>Sphingobacteriales</taxon>
        <taxon>Sphingobacteriaceae</taxon>
        <taxon>Sphingobacterium</taxon>
    </lineage>
</organism>
<feature type="transmembrane region" description="Helical" evidence="9">
    <location>
        <begin position="394"/>
        <end position="417"/>
    </location>
</feature>
<feature type="transmembrane region" description="Helical" evidence="9">
    <location>
        <begin position="933"/>
        <end position="958"/>
    </location>
</feature>
<keyword evidence="4" id="KW-1003">Cell membrane</keyword>
<dbReference type="Gene3D" id="1.20.1640.10">
    <property type="entry name" value="Multidrug efflux transporter AcrB transmembrane domain"/>
    <property type="match status" value="2"/>
</dbReference>
<feature type="transmembrane region" description="Helical" evidence="9">
    <location>
        <begin position="342"/>
        <end position="359"/>
    </location>
</feature>
<reference evidence="10" key="1">
    <citation type="submission" date="2018-02" db="EMBL/GenBank/DDBJ databases">
        <authorList>
            <person name="Vasarhelyi B.M."/>
            <person name="Deshmukh S."/>
            <person name="Balint B."/>
            <person name="Kukolya J."/>
        </authorList>
    </citation>
    <scope>NUCLEOTIDE SEQUENCE</scope>
    <source>
        <strain evidence="10">KB22</strain>
    </source>
</reference>
<dbReference type="NCBIfam" id="TIGR00915">
    <property type="entry name" value="2A0602"/>
    <property type="match status" value="1"/>
</dbReference>
<keyword evidence="5" id="KW-0997">Cell inner membrane</keyword>
<dbReference type="Gene3D" id="3.30.70.1430">
    <property type="entry name" value="Multidrug efflux transporter AcrB pore domain"/>
    <property type="match status" value="2"/>
</dbReference>
<dbReference type="GO" id="GO:0005886">
    <property type="term" value="C:plasma membrane"/>
    <property type="evidence" value="ECO:0007669"/>
    <property type="project" value="UniProtKB-SubCell"/>
</dbReference>
<dbReference type="PRINTS" id="PR00702">
    <property type="entry name" value="ACRIFLAVINRP"/>
</dbReference>
<protein>
    <submittedName>
        <fullName evidence="10">Hydrophobe/amphiphile efflux-1 family RND transporter</fullName>
    </submittedName>
</protein>
<evidence type="ECO:0000256" key="7">
    <source>
        <dbReference type="ARBA" id="ARBA00022989"/>
    </source>
</evidence>
<feature type="transmembrane region" description="Helical" evidence="9">
    <location>
        <begin position="366"/>
        <end position="388"/>
    </location>
</feature>
<sequence>MLKTFINRPVLATVISILLVILGLVGLKLLPVSRFPEIAPPSVVVSLSYPGANAETVAESVLLPVEEAINGVENMTYIRSSSSNSGSGTVQVFFKSGTNPDIASVNVQTRISKATSNIPSEVVENGITVQPRQSGVIMTINLYSDHKDSIYDETFLQAFAQINLIRPLLRVDGVAQVSRIGARDYSMRIWFNPDKMALYNLVPQDVIKSLNEQNFEIAPGKFGETSDEVFETVIKHKGRFSQPEEFNNLVIKTNRDGSVLYLKDIARVEFGATNLGSDNKVNGHPGLTLNMTQTSGSNAHEIDIEVRKVLDELARSFPEGIHHEVSYSVRDQIDESINQVKHTLFEAFILVFIIVFIFLQDFRSTLIPAIAIPVSLIGTFFFLTLFGFSLNVLTMFALVLAIGIVVDDAIVVVEAIHEKMHATGMKAKEATLVTMSEITSAILSITMVMAAVFLPVGFMEGPAGVFYRQFAYTLATAILISALNALTLSPALCALLLKPIDEKTIEEEEKLNKVQKYSRRFFKAFNSSFDRLTAKYIASVKYLIAHQKVAWIGLAVITGLGVLLFVNTPKSFIPTEDDSFVTFSLAMPPGASLARTTEVLKRAEEIINKREDIAGMSTVSGFNALDGNASPAFAAGYINLKPHAERTKIKDINAFMDTIAKDLSVINEASFKVFPRPTVQGFGDFAGIEMVLQDRLGGDIRDFDVIADTFINKLNDLPEIQQAYTSFKSNFPQYEVEIDAVKAKSLGVDIKEMMNTIRMYFARVRGGDFNRFGRSYRVYVQSDFDFRADPESLNSIFVRNSSGNMVPVGTILSLKKVVGPETITRYNLYNAIAVNATPAEGYSTGDAMEAIAKFADEELPGNYGYEWTGMSYEESQSSSQTLLIFGLSFLFIYFLLAAQYESYILPLAVLLSVPVGLIGVFGTIMIVGLENNIYVQVGLIMLIGLLAKNAILIVEFAVQQRDKGLSIYDAALMGAKLRLRPILMTSLAFIVGLIPLMWSVGPSAIGNHSISFSAAGGMFFGVIFGIFIIPVLFIVFKTLDEKVRNKFKSES</sequence>
<accession>A0A928UXQ0</accession>
<dbReference type="EMBL" id="PRDK01000006">
    <property type="protein sequence ID" value="MBE8714607.1"/>
    <property type="molecule type" value="Genomic_DNA"/>
</dbReference>
<keyword evidence="8 9" id="KW-0472">Membrane</keyword>
<dbReference type="Gene3D" id="3.30.70.1440">
    <property type="entry name" value="Multidrug efflux transporter AcrB pore domain"/>
    <property type="match status" value="1"/>
</dbReference>
<dbReference type="GO" id="GO:0015562">
    <property type="term" value="F:efflux transmembrane transporter activity"/>
    <property type="evidence" value="ECO:0007669"/>
    <property type="project" value="InterPro"/>
</dbReference>
<comment type="similarity">
    <text evidence="2">Belongs to the resistance-nodulation-cell division (RND) (TC 2.A.6) family.</text>
</comment>
<dbReference type="FunFam" id="1.20.1640.10:FF:000001">
    <property type="entry name" value="Efflux pump membrane transporter"/>
    <property type="match status" value="1"/>
</dbReference>
<dbReference type="GO" id="GO:0042910">
    <property type="term" value="F:xenobiotic transmembrane transporter activity"/>
    <property type="evidence" value="ECO:0007669"/>
    <property type="project" value="TreeGrafter"/>
</dbReference>
<dbReference type="Pfam" id="PF00873">
    <property type="entry name" value="ACR_tran"/>
    <property type="match status" value="1"/>
</dbReference>
<feature type="transmembrane region" description="Helical" evidence="9">
    <location>
        <begin position="438"/>
        <end position="458"/>
    </location>
</feature>
<evidence type="ECO:0000256" key="3">
    <source>
        <dbReference type="ARBA" id="ARBA00022448"/>
    </source>
</evidence>
<name>A0A928UXQ0_9SPHI</name>
<dbReference type="InterPro" id="IPR004764">
    <property type="entry name" value="MdtF-like"/>
</dbReference>
<keyword evidence="11" id="KW-1185">Reference proteome</keyword>
<dbReference type="PANTHER" id="PTHR32063:SF9">
    <property type="entry name" value="SIMILAR TO MULTIDRUG RESISTANCE PROTEIN MEXB"/>
    <property type="match status" value="1"/>
</dbReference>
<evidence type="ECO:0000256" key="1">
    <source>
        <dbReference type="ARBA" id="ARBA00004429"/>
    </source>
</evidence>
<keyword evidence="7 9" id="KW-1133">Transmembrane helix</keyword>
<dbReference type="InterPro" id="IPR027463">
    <property type="entry name" value="AcrB_DN_DC_subdom"/>
</dbReference>
<evidence type="ECO:0000256" key="6">
    <source>
        <dbReference type="ARBA" id="ARBA00022692"/>
    </source>
</evidence>
<dbReference type="Proteomes" id="UP000616201">
    <property type="component" value="Unassembled WGS sequence"/>
</dbReference>
<evidence type="ECO:0000313" key="11">
    <source>
        <dbReference type="Proteomes" id="UP000616201"/>
    </source>
</evidence>
<feature type="transmembrane region" description="Helical" evidence="9">
    <location>
        <begin position="470"/>
        <end position="497"/>
    </location>
</feature>
<feature type="transmembrane region" description="Helical" evidence="9">
    <location>
        <begin position="903"/>
        <end position="927"/>
    </location>
</feature>
<comment type="caution">
    <text evidence="10">The sequence shown here is derived from an EMBL/GenBank/DDBJ whole genome shotgun (WGS) entry which is preliminary data.</text>
</comment>
<proteinExistence type="inferred from homology"/>
<dbReference type="SUPFAM" id="SSF82693">
    <property type="entry name" value="Multidrug efflux transporter AcrB pore domain, PN1, PN2, PC1 and PC2 subdomains"/>
    <property type="match status" value="3"/>
</dbReference>
<dbReference type="Gene3D" id="3.30.2090.10">
    <property type="entry name" value="Multidrug efflux transporter AcrB TolC docking domain, DN and DC subdomains"/>
    <property type="match status" value="2"/>
</dbReference>
<evidence type="ECO:0000313" key="10">
    <source>
        <dbReference type="EMBL" id="MBE8714607.1"/>
    </source>
</evidence>
<comment type="subcellular location">
    <subcellularLocation>
        <location evidence="1">Cell inner membrane</location>
        <topology evidence="1">Multi-pass membrane protein</topology>
    </subcellularLocation>
</comment>
<feature type="transmembrane region" description="Helical" evidence="9">
    <location>
        <begin position="549"/>
        <end position="566"/>
    </location>
</feature>
<evidence type="ECO:0000256" key="4">
    <source>
        <dbReference type="ARBA" id="ARBA00022475"/>
    </source>
</evidence>
<evidence type="ECO:0000256" key="5">
    <source>
        <dbReference type="ARBA" id="ARBA00022519"/>
    </source>
</evidence>
<dbReference type="SUPFAM" id="SSF82714">
    <property type="entry name" value="Multidrug efflux transporter AcrB TolC docking domain, DN and DC subdomains"/>
    <property type="match status" value="2"/>
</dbReference>
<keyword evidence="3" id="KW-0813">Transport</keyword>
<feature type="transmembrane region" description="Helical" evidence="9">
    <location>
        <begin position="878"/>
        <end position="896"/>
    </location>
</feature>
<dbReference type="Gene3D" id="3.30.70.1320">
    <property type="entry name" value="Multidrug efflux transporter AcrB pore domain like"/>
    <property type="match status" value="1"/>
</dbReference>
<evidence type="ECO:0000256" key="8">
    <source>
        <dbReference type="ARBA" id="ARBA00023136"/>
    </source>
</evidence>